<evidence type="ECO:0000313" key="1">
    <source>
        <dbReference type="EMBL" id="CAK07598.1"/>
    </source>
</evidence>
<evidence type="ECO:0008006" key="3">
    <source>
        <dbReference type="Google" id="ProtNLM"/>
    </source>
</evidence>
<dbReference type="SUPFAM" id="SSF52540">
    <property type="entry name" value="P-loop containing nucleoside triphosphate hydrolases"/>
    <property type="match status" value="1"/>
</dbReference>
<dbReference type="Proteomes" id="UP000006575">
    <property type="component" value="Chromosome"/>
</dbReference>
<dbReference type="InterPro" id="IPR016024">
    <property type="entry name" value="ARM-type_fold"/>
</dbReference>
<evidence type="ECO:0000313" key="2">
    <source>
        <dbReference type="Proteomes" id="UP000006575"/>
    </source>
</evidence>
<dbReference type="InterPro" id="IPR027417">
    <property type="entry name" value="P-loop_NTPase"/>
</dbReference>
<dbReference type="SUPFAM" id="SSF48371">
    <property type="entry name" value="ARM repeat"/>
    <property type="match status" value="1"/>
</dbReference>
<organism evidence="1 2">
    <name type="scientific">Rhizobium johnstonii (strain DSM 114642 / LMG 32736 / 3841)</name>
    <name type="common">Rhizobium leguminosarum bv. viciae</name>
    <dbReference type="NCBI Taxonomy" id="216596"/>
    <lineage>
        <taxon>Bacteria</taxon>
        <taxon>Pseudomonadati</taxon>
        <taxon>Pseudomonadota</taxon>
        <taxon>Alphaproteobacteria</taxon>
        <taxon>Hyphomicrobiales</taxon>
        <taxon>Rhizobiaceae</taxon>
        <taxon>Rhizobium/Agrobacterium group</taxon>
        <taxon>Rhizobium</taxon>
        <taxon>Rhizobium johnstonii</taxon>
    </lineage>
</organism>
<name>Q1MHG5_RHIJ3</name>
<gene>
    <name evidence="1" type="ordered locus">RL2105</name>
</gene>
<proteinExistence type="predicted"/>
<keyword evidence="2" id="KW-1185">Reference proteome</keyword>
<dbReference type="RefSeq" id="WP_011651709.1">
    <property type="nucleotide sequence ID" value="NC_008380.1"/>
</dbReference>
<reference evidence="1 2" key="1">
    <citation type="journal article" date="2006" name="Genome Biol.">
        <title>The genome of Rhizobium leguminosarum has recognizable core and accessory components.</title>
        <authorList>
            <person name="Young J.W."/>
            <person name="Crossman L.C."/>
            <person name="Johnston A.W.B."/>
            <person name="Thomson N.R."/>
            <person name="Ghazoui Z.F."/>
            <person name="Hull K.H."/>
            <person name="Wexler M."/>
            <person name="Curson A.R.J."/>
            <person name="Todd J.D."/>
            <person name="Poole P.S."/>
            <person name="Mauchline T.H."/>
            <person name="East A.K."/>
            <person name="Quail M.A."/>
            <person name="Churcher C."/>
            <person name="Arrowsmith C."/>
            <person name="Cherevach A."/>
            <person name="Chillingworth T."/>
            <person name="Clarke K."/>
            <person name="Cronin A."/>
            <person name="Davis P."/>
            <person name="Fraser A."/>
            <person name="Hance Z."/>
            <person name="Hauser H."/>
            <person name="Jagels K."/>
            <person name="Moule S."/>
            <person name="Mungall K."/>
            <person name="Norbertczak H."/>
            <person name="Rabbinowitsch E."/>
            <person name="Sanders M."/>
            <person name="Simmonds M."/>
            <person name="Whitehead S."/>
            <person name="Parkhill J."/>
        </authorList>
    </citation>
    <scope>NUCLEOTIDE SEQUENCE [LARGE SCALE GENOMIC DNA]</scope>
    <source>
        <strain evidence="2">DSM 114642 / LMG 32736 / 3841</strain>
    </source>
</reference>
<protein>
    <recommendedName>
        <fullName evidence="3">ATP-binding protein</fullName>
    </recommendedName>
</protein>
<dbReference type="GeneID" id="303207124"/>
<dbReference type="eggNOG" id="COG5635">
    <property type="taxonomic scope" value="Bacteria"/>
</dbReference>
<accession>Q1MHG5</accession>
<dbReference type="EnsemblBacteria" id="CAK07598">
    <property type="protein sequence ID" value="CAK07598"/>
    <property type="gene ID" value="RL2105"/>
</dbReference>
<sequence length="1517" mass="171392">MFGGGVSDKFGNIYESLWAVRQLLDVLYGRKRAIRLEGISKEFKGFEFAIDEGDFKSWHQTKINAQSQNWTIRALEREGVLDAFAARLSATTRDRCVFVSQSPAVDLADLSSKASYASDFADFDRGLLPTPREKFVSFYSTVEVEPAVAFDWLRRCEFRTLPQDEIMATVEDFASLLFENKADAAYPALRAYLEGRLNRDLTTETVRAEIPSDTELRIKEWSLKPTLRSKLQDETEGYLNSFTPFGASGHILERSQADEIISLLKNPSGPRVVMVSGVAGCGKSGVVREVLKDLDDREVVHLAFRVDQHLECKSSLDFGKALLGSEESPVTVLKGLSPTQTAVLVVDQLDAISEISGRNGTSKNAVLRMIDEARRYATVRVVLVCRTFDIENDERIKLLKQSSDFNQVNIPLLEWEDDVAPLLAKLQVNAEALDTTQQELLRLPLNLAVFAEIGGAGDTQFASRNDLFEKLLRKKQSSIVENRAPPGWALMAPLTRLSEWMSSRQKLDAPASVLDDFHRGVDILASEHLIVRSRNTVSFFHESFFDYVFARSFAAGKQSVVDLLTSTEQHLFRRTQVRQILESLRQSDHSRYLCELKEVLNSSDVRFHIKIALAKWLAALGSPTISERNIVLALDDHSQPFSIVVRTAIQGTAGWFDILVENGWLAQQLESPVEQRRRVLLWWLESVAGDRPERVAAILDAWWRGDDKRATDLFQWFGYIRRQKTDTALIELCTRLMASQPSILFAGNDLRRELLIATWIASENVDGSSSILKTYFNAWFEHHPDDHPFARDAIKELDLHSLSELGKKSPRALLEGTVDALARTFQIIEEKTISGAVDYTFHYRPLGEVTTGSDRFLQFIRSALQRVALENPDVAGGLLDRIDPRKNVAAIHLHLETVAANPSALSIYFLAVLEFPEVFEAGWEGARWKSFADAARGTLPHLAEVDRCAVEDVVLTHWPEIAYAKEFAADSTAEGRRYCLGNLARSGYEQFCILHTIGPETLGRAARSRLAELGRKFQEEDVGQPNQFQMTLVRSPISDSRAKHMSDENWLEAIEEYHSDSRRDRGDRRTGGARQLALVLNSVTKAHPVRFARLLPRIPSNANHVYAGQLLQGLVEAVSVDLDTLRVAILNAHERVGRPFGEIICRAFHNYPDLCEDEPCWTALLWYIQFGHATDSRELSDSFAGQELVTIEYLVERGSKLHIRGINSVRGWALEALTQVLWHIPQRRSQAWELLESRVGTETDLSVRCCLTGPLTPMFNVDKIRCACLLERLVEQSLVPDNALSPLITRPATALLPYFIHQVPDTGNRLLNRMAVSEDERTRLVAAWHVMRASYHDSTYVDWAESLERSHLDARRLSADIASQAIAEATLRARSVDKVRRYFDDEDDGVRKKAAQTFRHIPRDQFDLLTDLAKHFLDSRAFYEDSFAFLHLLEEVQGNVADLVIASAEKLLADATTSADGPEKHDMAWHQLHELINLEYANSEQEPELRKRLLDVVDRVLLLELRGAEQILKKHER</sequence>
<dbReference type="EMBL" id="AM236080">
    <property type="protein sequence ID" value="CAK07598.1"/>
    <property type="molecule type" value="Genomic_DNA"/>
</dbReference>
<dbReference type="HOGENOM" id="CLU_247919_0_0_5"/>
<dbReference type="KEGG" id="rle:RL2105"/>